<dbReference type="PANTHER" id="PTHR33507:SF3">
    <property type="entry name" value="INNER MEMBRANE PROTEIN YBBJ"/>
    <property type="match status" value="1"/>
</dbReference>
<comment type="subcellular location">
    <subcellularLocation>
        <location evidence="1">Membrane</location>
        <topology evidence="1">Multi-pass membrane protein</topology>
    </subcellularLocation>
</comment>
<evidence type="ECO:0000256" key="1">
    <source>
        <dbReference type="ARBA" id="ARBA00004141"/>
    </source>
</evidence>
<feature type="domain" description="NfeD1b N-terminal" evidence="9">
    <location>
        <begin position="44"/>
        <end position="240"/>
    </location>
</feature>
<feature type="transmembrane region" description="Helical" evidence="5">
    <location>
        <begin position="337"/>
        <end position="355"/>
    </location>
</feature>
<dbReference type="Pfam" id="PF01957">
    <property type="entry name" value="NfeD"/>
    <property type="match status" value="1"/>
</dbReference>
<feature type="transmembrane region" description="Helical" evidence="5">
    <location>
        <begin position="264"/>
        <end position="282"/>
    </location>
</feature>
<keyword evidence="6" id="KW-0732">Signal</keyword>
<dbReference type="GO" id="GO:0008233">
    <property type="term" value="F:peptidase activity"/>
    <property type="evidence" value="ECO:0007669"/>
    <property type="project" value="UniProtKB-KW"/>
</dbReference>
<evidence type="ECO:0000256" key="3">
    <source>
        <dbReference type="ARBA" id="ARBA00022989"/>
    </source>
</evidence>
<keyword evidence="4 5" id="KW-0472">Membrane</keyword>
<dbReference type="Pfam" id="PF24961">
    <property type="entry name" value="NfeD_membrane"/>
    <property type="match status" value="1"/>
</dbReference>
<evidence type="ECO:0000313" key="10">
    <source>
        <dbReference type="EMBL" id="TFE68149.1"/>
    </source>
</evidence>
<dbReference type="GO" id="GO:0005886">
    <property type="term" value="C:plasma membrane"/>
    <property type="evidence" value="ECO:0007669"/>
    <property type="project" value="TreeGrafter"/>
</dbReference>
<dbReference type="InterPro" id="IPR012340">
    <property type="entry name" value="NA-bd_OB-fold"/>
</dbReference>
<dbReference type="PANTHER" id="PTHR33507">
    <property type="entry name" value="INNER MEMBRANE PROTEIN YBBJ"/>
    <property type="match status" value="1"/>
</dbReference>
<evidence type="ECO:0000259" key="7">
    <source>
        <dbReference type="Pfam" id="PF01957"/>
    </source>
</evidence>
<dbReference type="Proteomes" id="UP000297713">
    <property type="component" value="Unassembled WGS sequence"/>
</dbReference>
<evidence type="ECO:0000256" key="6">
    <source>
        <dbReference type="SAM" id="SignalP"/>
    </source>
</evidence>
<dbReference type="GO" id="GO:0006508">
    <property type="term" value="P:proteolysis"/>
    <property type="evidence" value="ECO:0007669"/>
    <property type="project" value="UniProtKB-KW"/>
</dbReference>
<protein>
    <submittedName>
        <fullName evidence="10">Serine protease</fullName>
    </submittedName>
</protein>
<dbReference type="OrthoDB" id="9806253at2"/>
<proteinExistence type="predicted"/>
<dbReference type="InterPro" id="IPR052165">
    <property type="entry name" value="Membrane_assoc_protease"/>
</dbReference>
<keyword evidence="3 5" id="KW-1133">Transmembrane helix</keyword>
<feature type="transmembrane region" description="Helical" evidence="5">
    <location>
        <begin position="375"/>
        <end position="393"/>
    </location>
</feature>
<dbReference type="CDD" id="cd07021">
    <property type="entry name" value="Clp_protease_NfeD_like"/>
    <property type="match status" value="1"/>
</dbReference>
<dbReference type="InterPro" id="IPR029045">
    <property type="entry name" value="ClpP/crotonase-like_dom_sf"/>
</dbReference>
<dbReference type="SUPFAM" id="SSF52096">
    <property type="entry name" value="ClpP/crotonase"/>
    <property type="match status" value="1"/>
</dbReference>
<gene>
    <name evidence="10" type="ORF">A7Q10_00465</name>
</gene>
<feature type="transmembrane region" description="Helical" evidence="5">
    <location>
        <begin position="314"/>
        <end position="332"/>
    </location>
</feature>
<evidence type="ECO:0000256" key="5">
    <source>
        <dbReference type="SAM" id="Phobius"/>
    </source>
</evidence>
<dbReference type="InterPro" id="IPR056739">
    <property type="entry name" value="NfeD_membrane"/>
</dbReference>
<evidence type="ECO:0000259" key="9">
    <source>
        <dbReference type="Pfam" id="PF25145"/>
    </source>
</evidence>
<feature type="transmembrane region" description="Helical" evidence="5">
    <location>
        <begin position="289"/>
        <end position="308"/>
    </location>
</feature>
<keyword evidence="11" id="KW-1185">Reference proteome</keyword>
<feature type="chain" id="PRO_5021351214" evidence="6">
    <location>
        <begin position="34"/>
        <end position="482"/>
    </location>
</feature>
<sequence length="482" mass="52699">MIGSFRMNKKMGACRLAVFCLGFFSLCFSFLQAQTVKTEREKIIYVIPIKDEIEQSMVYVVKRAINEAIRSGAQALVVDLDTPGGLAQSMEKIIREIERFPAQENTYAFIDHKAYSAGAFIAACCRHIYMAPGSVIGAASPVLFSPQGGVQNLPESYEKKILSAYQGLIRAIAERHGHNPAVFNAMVDRDSGLVIDGIEILPKGKILTLTDSEACKQYGHPPKALLAEGIVQNLEELAQKAIASALPYKLVILKPTGFEKIGRIMTLLGPIFLTLGLIFGYLELQTGGIVLGLLSLLFFSLYFLGHYLAGLSGWEPFFLFLLGLSLILFEFFVFPGLVIPTLIGFLIILVALLAANSEKIPSESFGSWLSRIKEAILSLVVTLGISLLLIYILSRFIPAKTHMILNEVSKDRNEGVSGLTTGMIGEALTVLRPSGLGKFNGKIVDVITPAKFVSAGTPIQIVQIEGIRVVVEPLKKRKFRTT</sequence>
<dbReference type="InterPro" id="IPR056738">
    <property type="entry name" value="NfeD1b_N"/>
</dbReference>
<accession>A0A4Y8PBW5</accession>
<dbReference type="Pfam" id="PF25145">
    <property type="entry name" value="NfeD1b_N"/>
    <property type="match status" value="1"/>
</dbReference>
<reference evidence="10 11" key="1">
    <citation type="submission" date="2016-05" db="EMBL/GenBank/DDBJ databases">
        <title>Diversity and Homogeneity among Thermoacidophilic Verrucomicrobia Methanotrophs Linked with Geographical Origin.</title>
        <authorList>
            <person name="Erikstad H.-A."/>
            <person name="Smestad N.B."/>
            <person name="Ceballos R.M."/>
            <person name="Birkeland N.-K."/>
        </authorList>
    </citation>
    <scope>NUCLEOTIDE SEQUENCE [LARGE SCALE GENOMIC DNA]</scope>
    <source>
        <strain evidence="10 11">Phi</strain>
    </source>
</reference>
<comment type="caution">
    <text evidence="10">The sequence shown here is derived from an EMBL/GenBank/DDBJ whole genome shotgun (WGS) entry which is preliminary data.</text>
</comment>
<keyword evidence="10" id="KW-0645">Protease</keyword>
<dbReference type="AlphaFoldDB" id="A0A4Y8PBW5"/>
<keyword evidence="10" id="KW-0378">Hydrolase</keyword>
<evidence type="ECO:0000256" key="4">
    <source>
        <dbReference type="ARBA" id="ARBA00023136"/>
    </source>
</evidence>
<evidence type="ECO:0000256" key="2">
    <source>
        <dbReference type="ARBA" id="ARBA00022692"/>
    </source>
</evidence>
<feature type="domain" description="NfeD integral membrane" evidence="8">
    <location>
        <begin position="270"/>
        <end position="394"/>
    </location>
</feature>
<organism evidence="10 11">
    <name type="scientific">Methylacidiphilum caldifontis</name>
    <dbReference type="NCBI Taxonomy" id="2795386"/>
    <lineage>
        <taxon>Bacteria</taxon>
        <taxon>Pseudomonadati</taxon>
        <taxon>Verrucomicrobiota</taxon>
        <taxon>Methylacidiphilae</taxon>
        <taxon>Methylacidiphilales</taxon>
        <taxon>Methylacidiphilaceae</taxon>
        <taxon>Methylacidiphilum (ex Ratnadevi et al. 2023)</taxon>
    </lineage>
</organism>
<dbReference type="EMBL" id="LXQC01000143">
    <property type="protein sequence ID" value="TFE68149.1"/>
    <property type="molecule type" value="Genomic_DNA"/>
</dbReference>
<keyword evidence="2 5" id="KW-0812">Transmembrane</keyword>
<name>A0A4Y8PBW5_9BACT</name>
<feature type="domain" description="NfeD-like C-terminal" evidence="7">
    <location>
        <begin position="422"/>
        <end position="473"/>
    </location>
</feature>
<dbReference type="Gene3D" id="3.90.226.10">
    <property type="entry name" value="2-enoyl-CoA Hydratase, Chain A, domain 1"/>
    <property type="match status" value="1"/>
</dbReference>
<feature type="signal peptide" evidence="6">
    <location>
        <begin position="1"/>
        <end position="33"/>
    </location>
</feature>
<dbReference type="Gene3D" id="2.40.50.140">
    <property type="entry name" value="Nucleic acid-binding proteins"/>
    <property type="match status" value="1"/>
</dbReference>
<evidence type="ECO:0000313" key="11">
    <source>
        <dbReference type="Proteomes" id="UP000297713"/>
    </source>
</evidence>
<evidence type="ECO:0000259" key="8">
    <source>
        <dbReference type="Pfam" id="PF24961"/>
    </source>
</evidence>
<dbReference type="InterPro" id="IPR002810">
    <property type="entry name" value="NfeD-like_C"/>
</dbReference>